<feature type="domain" description="Carrier" evidence="3">
    <location>
        <begin position="3"/>
        <end position="77"/>
    </location>
</feature>
<proteinExistence type="predicted"/>
<keyword evidence="1" id="KW-0596">Phosphopantetheine</keyword>
<dbReference type="Proteomes" id="UP000249819">
    <property type="component" value="Unassembled WGS sequence"/>
</dbReference>
<evidence type="ECO:0000313" key="5">
    <source>
        <dbReference type="Proteomes" id="UP000249819"/>
    </source>
</evidence>
<dbReference type="PROSITE" id="PS50075">
    <property type="entry name" value="CARRIER"/>
    <property type="match status" value="1"/>
</dbReference>
<dbReference type="AlphaFoldDB" id="A0A327W0V6"/>
<dbReference type="EMBL" id="QLMA01000004">
    <property type="protein sequence ID" value="RAJ82283.1"/>
    <property type="molecule type" value="Genomic_DNA"/>
</dbReference>
<dbReference type="OrthoDB" id="678647at2"/>
<dbReference type="Gene3D" id="1.10.1200.10">
    <property type="entry name" value="ACP-like"/>
    <property type="match status" value="1"/>
</dbReference>
<comment type="caution">
    <text evidence="4">The sequence shown here is derived from an EMBL/GenBank/DDBJ whole genome shotgun (WGS) entry which is preliminary data.</text>
</comment>
<dbReference type="SUPFAM" id="SSF47336">
    <property type="entry name" value="ACP-like"/>
    <property type="match status" value="1"/>
</dbReference>
<evidence type="ECO:0000259" key="3">
    <source>
        <dbReference type="PROSITE" id="PS50075"/>
    </source>
</evidence>
<protein>
    <submittedName>
        <fullName evidence="4">Acyl carrier protein</fullName>
    </submittedName>
</protein>
<evidence type="ECO:0000313" key="4">
    <source>
        <dbReference type="EMBL" id="RAJ82283.1"/>
    </source>
</evidence>
<keyword evidence="2" id="KW-0597">Phosphoprotein</keyword>
<dbReference type="RefSeq" id="WP_111592811.1">
    <property type="nucleotide sequence ID" value="NZ_QLMA01000004.1"/>
</dbReference>
<dbReference type="InterPro" id="IPR006162">
    <property type="entry name" value="Ppantetheine_attach_site"/>
</dbReference>
<dbReference type="InterPro" id="IPR036736">
    <property type="entry name" value="ACP-like_sf"/>
</dbReference>
<accession>A0A327W0V6</accession>
<evidence type="ECO:0000256" key="1">
    <source>
        <dbReference type="ARBA" id="ARBA00022450"/>
    </source>
</evidence>
<keyword evidence="5" id="KW-1185">Reference proteome</keyword>
<dbReference type="PROSITE" id="PS00012">
    <property type="entry name" value="PHOSPHOPANTETHEINE"/>
    <property type="match status" value="1"/>
</dbReference>
<dbReference type="InterPro" id="IPR009081">
    <property type="entry name" value="PP-bd_ACP"/>
</dbReference>
<gene>
    <name evidence="4" type="ORF">CLV59_104508</name>
</gene>
<reference evidence="4 5" key="1">
    <citation type="submission" date="2018-06" db="EMBL/GenBank/DDBJ databases">
        <title>Genomic Encyclopedia of Archaeal and Bacterial Type Strains, Phase II (KMG-II): from individual species to whole genera.</title>
        <authorList>
            <person name="Goeker M."/>
        </authorList>
    </citation>
    <scope>NUCLEOTIDE SEQUENCE [LARGE SCALE GENOMIC DNA]</scope>
    <source>
        <strain evidence="4 5">DSM 29821</strain>
    </source>
</reference>
<dbReference type="Pfam" id="PF00550">
    <property type="entry name" value="PP-binding"/>
    <property type="match status" value="1"/>
</dbReference>
<name>A0A327W0V6_9BACT</name>
<organism evidence="4 5">
    <name type="scientific">Chitinophaga dinghuensis</name>
    <dbReference type="NCBI Taxonomy" id="1539050"/>
    <lineage>
        <taxon>Bacteria</taxon>
        <taxon>Pseudomonadati</taxon>
        <taxon>Bacteroidota</taxon>
        <taxon>Chitinophagia</taxon>
        <taxon>Chitinophagales</taxon>
        <taxon>Chitinophagaceae</taxon>
        <taxon>Chitinophaga</taxon>
    </lineage>
</organism>
<evidence type="ECO:0000256" key="2">
    <source>
        <dbReference type="ARBA" id="ARBA00022553"/>
    </source>
</evidence>
<sequence length="78" mass="8284">MKQPIESAVMNAISTSAGIPENAISSNQSLDDLGLNSILAVQLLTNLQDRLGISVDQNSMSTSNTVGEIVDYFQSKAK</sequence>